<evidence type="ECO:0000256" key="6">
    <source>
        <dbReference type="ARBA" id="ARBA00022840"/>
    </source>
</evidence>
<dbReference type="GO" id="GO:0005524">
    <property type="term" value="F:ATP binding"/>
    <property type="evidence" value="ECO:0007669"/>
    <property type="project" value="UniProtKB-UniRule"/>
</dbReference>
<proteinExistence type="inferred from homology"/>
<gene>
    <name evidence="11" type="ORF">SAMN02745116_00745</name>
</gene>
<evidence type="ECO:0000256" key="1">
    <source>
        <dbReference type="ARBA" id="ARBA00005380"/>
    </source>
</evidence>
<evidence type="ECO:0000256" key="5">
    <source>
        <dbReference type="ARBA" id="ARBA00022777"/>
    </source>
</evidence>
<keyword evidence="3 8" id="KW-0423">Lactose metabolism</keyword>
<comment type="pathway">
    <text evidence="8">Carbohydrate metabolism; D-tagatose 6-phosphate degradation; D-glyceraldehyde 3-phosphate and glycerone phosphate from D-tagatose 6-phosphate: step 1/2.</text>
</comment>
<dbReference type="RefSeq" id="WP_078806699.1">
    <property type="nucleotide sequence ID" value="NZ_FUXI01000006.1"/>
</dbReference>
<keyword evidence="6 8" id="KW-0067">ATP-binding</keyword>
<dbReference type="STRING" id="263852.SAMN02745116_00745"/>
<dbReference type="InterPro" id="IPR029056">
    <property type="entry name" value="Ribokinase-like"/>
</dbReference>
<comment type="similarity">
    <text evidence="8">Belongs to the carbohydrate kinase PfkB family. LacC subfamily.</text>
</comment>
<name>A0A1T4LP45_9ENTE</name>
<dbReference type="NCBIfam" id="TIGR03828">
    <property type="entry name" value="pfkB"/>
    <property type="match status" value="1"/>
</dbReference>
<comment type="function">
    <text evidence="9">Catalyzes the ATP-dependent phosphorylation of fructose-l-phosphate to fructose-l,6-bisphosphate.</text>
</comment>
<evidence type="ECO:0000259" key="10">
    <source>
        <dbReference type="Pfam" id="PF00294"/>
    </source>
</evidence>
<evidence type="ECO:0000256" key="2">
    <source>
        <dbReference type="ARBA" id="ARBA00022679"/>
    </source>
</evidence>
<dbReference type="FunFam" id="3.40.1190.20:FF:000001">
    <property type="entry name" value="Phosphofructokinase"/>
    <property type="match status" value="1"/>
</dbReference>
<comment type="catalytic activity">
    <reaction evidence="8">
        <text>D-tagatofuranose 6-phosphate + ATP = D-tagatofuranose 1,6-bisphosphate + ADP + H(+)</text>
        <dbReference type="Rhea" id="RHEA:12420"/>
        <dbReference type="ChEBI" id="CHEBI:15378"/>
        <dbReference type="ChEBI" id="CHEBI:30616"/>
        <dbReference type="ChEBI" id="CHEBI:58694"/>
        <dbReference type="ChEBI" id="CHEBI:58695"/>
        <dbReference type="ChEBI" id="CHEBI:456216"/>
        <dbReference type="EC" id="2.7.1.144"/>
    </reaction>
</comment>
<reference evidence="11 12" key="1">
    <citation type="submission" date="2017-02" db="EMBL/GenBank/DDBJ databases">
        <authorList>
            <person name="Peterson S.W."/>
        </authorList>
    </citation>
    <scope>NUCLEOTIDE SEQUENCE [LARGE SCALE GENOMIC DNA]</scope>
    <source>
        <strain evidence="11 12">ATCC BAA-1030</strain>
    </source>
</reference>
<keyword evidence="4 8" id="KW-0547">Nucleotide-binding</keyword>
<dbReference type="GO" id="GO:0016052">
    <property type="term" value="P:carbohydrate catabolic process"/>
    <property type="evidence" value="ECO:0007669"/>
    <property type="project" value="UniProtKB-ARBA"/>
</dbReference>
<dbReference type="SUPFAM" id="SSF53613">
    <property type="entry name" value="Ribokinase-like"/>
    <property type="match status" value="1"/>
</dbReference>
<dbReference type="CDD" id="cd01164">
    <property type="entry name" value="FruK_PfkB_like"/>
    <property type="match status" value="1"/>
</dbReference>
<dbReference type="GO" id="GO:0005988">
    <property type="term" value="P:lactose metabolic process"/>
    <property type="evidence" value="ECO:0007669"/>
    <property type="project" value="UniProtKB-KW"/>
</dbReference>
<dbReference type="Pfam" id="PF00294">
    <property type="entry name" value="PfkB"/>
    <property type="match status" value="1"/>
</dbReference>
<dbReference type="InterPro" id="IPR002173">
    <property type="entry name" value="Carboh/pur_kinase_PfkB_CS"/>
</dbReference>
<dbReference type="PIRSF" id="PIRSF000535">
    <property type="entry name" value="1PFK/6PFK/LacC"/>
    <property type="match status" value="1"/>
</dbReference>
<sequence>MIYTVTLNPSIDYIMRPKTVEKGEVNRSQEEETFAGGKGINVSRVLKRLGSKSVALGFLGGFTGEFIEKSLKNEQILCDFTQVKEDTRINVKIKANEETEINGSGPNVTKSELLTFLSKLDELNERDVVVLAGSVPKNMSATIYKKMIEKIKERRANFVLDTEGEVLLQSLASEPLLVKPNKSELEGMFGIRLSTKEEIIKSGQELLQRGAKNVIVSMAGDGAFLITQEGVYFAPAIKGAVKNSVGAGDSMVAGFLSEITQGKTVLEAFEMGVASGTATAFSDDLAEKAYVLEKKSEVAIEKII</sequence>
<keyword evidence="2 8" id="KW-0808">Transferase</keyword>
<dbReference type="InterPro" id="IPR017583">
    <property type="entry name" value="Tagatose/fructose_Pkinase"/>
</dbReference>
<dbReference type="GO" id="GO:0005829">
    <property type="term" value="C:cytosol"/>
    <property type="evidence" value="ECO:0007669"/>
    <property type="project" value="TreeGrafter"/>
</dbReference>
<evidence type="ECO:0000256" key="4">
    <source>
        <dbReference type="ARBA" id="ARBA00022741"/>
    </source>
</evidence>
<dbReference type="GO" id="GO:0009024">
    <property type="term" value="F:tagatose-6-phosphate kinase activity"/>
    <property type="evidence" value="ECO:0007669"/>
    <property type="project" value="UniProtKB-EC"/>
</dbReference>
<evidence type="ECO:0000313" key="11">
    <source>
        <dbReference type="EMBL" id="SJZ56433.1"/>
    </source>
</evidence>
<keyword evidence="5 9" id="KW-0418">Kinase</keyword>
<comment type="catalytic activity">
    <reaction evidence="7 9">
        <text>beta-D-fructose 1-phosphate + ATP = beta-D-fructose 1,6-bisphosphate + ADP + H(+)</text>
        <dbReference type="Rhea" id="RHEA:14213"/>
        <dbReference type="ChEBI" id="CHEBI:15378"/>
        <dbReference type="ChEBI" id="CHEBI:30616"/>
        <dbReference type="ChEBI" id="CHEBI:32966"/>
        <dbReference type="ChEBI" id="CHEBI:138881"/>
        <dbReference type="ChEBI" id="CHEBI:456216"/>
        <dbReference type="EC" id="2.7.1.56"/>
    </reaction>
</comment>
<dbReference type="GO" id="GO:0008662">
    <property type="term" value="F:1-phosphofructokinase activity"/>
    <property type="evidence" value="ECO:0007669"/>
    <property type="project" value="UniProtKB-UniRule"/>
</dbReference>
<accession>A0A1T4LP45</accession>
<dbReference type="InterPro" id="IPR011611">
    <property type="entry name" value="PfkB_dom"/>
</dbReference>
<dbReference type="OrthoDB" id="9801219at2"/>
<organism evidence="11 12">
    <name type="scientific">Pilibacter termitis</name>
    <dbReference type="NCBI Taxonomy" id="263852"/>
    <lineage>
        <taxon>Bacteria</taxon>
        <taxon>Bacillati</taxon>
        <taxon>Bacillota</taxon>
        <taxon>Bacilli</taxon>
        <taxon>Lactobacillales</taxon>
        <taxon>Enterococcaceae</taxon>
        <taxon>Pilibacter</taxon>
    </lineage>
</organism>
<dbReference type="PANTHER" id="PTHR46566:SF1">
    <property type="entry name" value="1-PHOSPHOFRUCTOKINASE"/>
    <property type="match status" value="1"/>
</dbReference>
<dbReference type="Proteomes" id="UP000190328">
    <property type="component" value="Unassembled WGS sequence"/>
</dbReference>
<dbReference type="GO" id="GO:0044281">
    <property type="term" value="P:small molecule metabolic process"/>
    <property type="evidence" value="ECO:0007669"/>
    <property type="project" value="UniProtKB-ARBA"/>
</dbReference>
<evidence type="ECO:0000256" key="9">
    <source>
        <dbReference type="RuleBase" id="RU369061"/>
    </source>
</evidence>
<comment type="similarity">
    <text evidence="1">Belongs to the carbohydrate kinase pfkB family.</text>
</comment>
<dbReference type="AlphaFoldDB" id="A0A1T4LP45"/>
<dbReference type="EMBL" id="FUXI01000006">
    <property type="protein sequence ID" value="SJZ56433.1"/>
    <property type="molecule type" value="Genomic_DNA"/>
</dbReference>
<dbReference type="PROSITE" id="PS00584">
    <property type="entry name" value="PFKB_KINASES_2"/>
    <property type="match status" value="1"/>
</dbReference>
<dbReference type="EC" id="2.7.1.144" evidence="8"/>
<feature type="domain" description="Carbohydrate kinase PfkB" evidence="10">
    <location>
        <begin position="7"/>
        <end position="280"/>
    </location>
</feature>
<dbReference type="PANTHER" id="PTHR46566">
    <property type="entry name" value="1-PHOSPHOFRUCTOKINASE-RELATED"/>
    <property type="match status" value="1"/>
</dbReference>
<dbReference type="Gene3D" id="3.40.1190.20">
    <property type="match status" value="1"/>
</dbReference>
<dbReference type="InterPro" id="IPR022463">
    <property type="entry name" value="1-PFruKinase"/>
</dbReference>
<dbReference type="UniPathway" id="UPA00704">
    <property type="reaction ID" value="UER00715"/>
</dbReference>
<dbReference type="GO" id="GO:2001059">
    <property type="term" value="P:D-tagatose 6-phosphate catabolic process"/>
    <property type="evidence" value="ECO:0007669"/>
    <property type="project" value="UniProtKB-UniPathway"/>
</dbReference>
<dbReference type="NCBIfam" id="TIGR03168">
    <property type="entry name" value="1-PFK"/>
    <property type="match status" value="1"/>
</dbReference>
<evidence type="ECO:0000256" key="8">
    <source>
        <dbReference type="PIRNR" id="PIRNR000535"/>
    </source>
</evidence>
<evidence type="ECO:0000313" key="12">
    <source>
        <dbReference type="Proteomes" id="UP000190328"/>
    </source>
</evidence>
<protein>
    <recommendedName>
        <fullName evidence="8">Tagatose-6-phosphate kinase</fullName>
        <ecNumber evidence="8">2.7.1.144</ecNumber>
    </recommendedName>
</protein>
<evidence type="ECO:0000256" key="7">
    <source>
        <dbReference type="ARBA" id="ARBA00047745"/>
    </source>
</evidence>
<evidence type="ECO:0000256" key="3">
    <source>
        <dbReference type="ARBA" id="ARBA00022736"/>
    </source>
</evidence>
<dbReference type="PROSITE" id="PS00583">
    <property type="entry name" value="PFKB_KINASES_1"/>
    <property type="match status" value="1"/>
</dbReference>
<keyword evidence="12" id="KW-1185">Reference proteome</keyword>